<organism evidence="1 2">
    <name type="scientific">Brachionus plicatilis</name>
    <name type="common">Marine rotifer</name>
    <name type="synonym">Brachionus muelleri</name>
    <dbReference type="NCBI Taxonomy" id="10195"/>
    <lineage>
        <taxon>Eukaryota</taxon>
        <taxon>Metazoa</taxon>
        <taxon>Spiralia</taxon>
        <taxon>Gnathifera</taxon>
        <taxon>Rotifera</taxon>
        <taxon>Eurotatoria</taxon>
        <taxon>Monogononta</taxon>
        <taxon>Pseudotrocha</taxon>
        <taxon>Ploima</taxon>
        <taxon>Brachionidae</taxon>
        <taxon>Brachionus</taxon>
    </lineage>
</organism>
<reference evidence="1 2" key="1">
    <citation type="journal article" date="2018" name="Sci. Rep.">
        <title>Genomic signatures of local adaptation to the degree of environmental predictability in rotifers.</title>
        <authorList>
            <person name="Franch-Gras L."/>
            <person name="Hahn C."/>
            <person name="Garcia-Roger E.M."/>
            <person name="Carmona M.J."/>
            <person name="Serra M."/>
            <person name="Gomez A."/>
        </authorList>
    </citation>
    <scope>NUCLEOTIDE SEQUENCE [LARGE SCALE GENOMIC DNA]</scope>
    <source>
        <strain evidence="1">HYR1</strain>
    </source>
</reference>
<dbReference type="EMBL" id="REGN01005204">
    <property type="protein sequence ID" value="RNA14384.1"/>
    <property type="molecule type" value="Genomic_DNA"/>
</dbReference>
<dbReference type="AlphaFoldDB" id="A0A3M7QTE7"/>
<keyword evidence="2" id="KW-1185">Reference proteome</keyword>
<gene>
    <name evidence="1" type="ORF">BpHYR1_039563</name>
</gene>
<protein>
    <submittedName>
        <fullName evidence="1">Uncharacterized protein</fullName>
    </submittedName>
</protein>
<evidence type="ECO:0000313" key="2">
    <source>
        <dbReference type="Proteomes" id="UP000276133"/>
    </source>
</evidence>
<dbReference type="Proteomes" id="UP000276133">
    <property type="component" value="Unassembled WGS sequence"/>
</dbReference>
<sequence length="108" mass="12750">MIKQKQILNLCDQVNQFKLDPESFLSNHFSDLANKIDLKREVSLLIRIWNNKYQGQTVDLSVKVLCKFFGRIDLKHPNKDFNQPSIDSKTKHVTGRIKRIDCVRFLYI</sequence>
<name>A0A3M7QTE7_BRAPC</name>
<evidence type="ECO:0000313" key="1">
    <source>
        <dbReference type="EMBL" id="RNA14384.1"/>
    </source>
</evidence>
<comment type="caution">
    <text evidence="1">The sequence shown here is derived from an EMBL/GenBank/DDBJ whole genome shotgun (WGS) entry which is preliminary data.</text>
</comment>
<accession>A0A3M7QTE7</accession>
<proteinExistence type="predicted"/>